<dbReference type="Proteomes" id="UP000299102">
    <property type="component" value="Unassembled WGS sequence"/>
</dbReference>
<dbReference type="EMBL" id="BGZK01000768">
    <property type="protein sequence ID" value="GBP59689.1"/>
    <property type="molecule type" value="Genomic_DNA"/>
</dbReference>
<proteinExistence type="predicted"/>
<dbReference type="OrthoDB" id="414730at2759"/>
<evidence type="ECO:0000313" key="2">
    <source>
        <dbReference type="EMBL" id="GBP59689.1"/>
    </source>
</evidence>
<feature type="region of interest" description="Disordered" evidence="1">
    <location>
        <begin position="85"/>
        <end position="118"/>
    </location>
</feature>
<keyword evidence="3" id="KW-1185">Reference proteome</keyword>
<accession>A0A4C1XBF2</accession>
<comment type="caution">
    <text evidence="2">The sequence shown here is derived from an EMBL/GenBank/DDBJ whole genome shotgun (WGS) entry which is preliminary data.</text>
</comment>
<organism evidence="2 3">
    <name type="scientific">Eumeta variegata</name>
    <name type="common">Bagworm moth</name>
    <name type="synonym">Eumeta japonica</name>
    <dbReference type="NCBI Taxonomy" id="151549"/>
    <lineage>
        <taxon>Eukaryota</taxon>
        <taxon>Metazoa</taxon>
        <taxon>Ecdysozoa</taxon>
        <taxon>Arthropoda</taxon>
        <taxon>Hexapoda</taxon>
        <taxon>Insecta</taxon>
        <taxon>Pterygota</taxon>
        <taxon>Neoptera</taxon>
        <taxon>Endopterygota</taxon>
        <taxon>Lepidoptera</taxon>
        <taxon>Glossata</taxon>
        <taxon>Ditrysia</taxon>
        <taxon>Tineoidea</taxon>
        <taxon>Psychidae</taxon>
        <taxon>Oiketicinae</taxon>
        <taxon>Eumeta</taxon>
    </lineage>
</organism>
<reference evidence="2 3" key="1">
    <citation type="journal article" date="2019" name="Commun. Biol.">
        <title>The bagworm genome reveals a unique fibroin gene that provides high tensile strength.</title>
        <authorList>
            <person name="Kono N."/>
            <person name="Nakamura H."/>
            <person name="Ohtoshi R."/>
            <person name="Tomita M."/>
            <person name="Numata K."/>
            <person name="Arakawa K."/>
        </authorList>
    </citation>
    <scope>NUCLEOTIDE SEQUENCE [LARGE SCALE GENOMIC DNA]</scope>
</reference>
<protein>
    <submittedName>
        <fullName evidence="2">Uncharacterized protein</fullName>
    </submittedName>
</protein>
<gene>
    <name evidence="2" type="ORF">EVAR_48657_1</name>
</gene>
<name>A0A4C1XBF2_EUMVA</name>
<sequence>MSDAVRAEPERVSARHTAGRGVMYNDLETMASQLIRRLAGKNNIGSEVIGMTSEFRYVSSFSKEKAMRAGSLILIKNNIEYKERPDIASSKRPEGTAVPTARRSGTLPGYPDVIITSG</sequence>
<evidence type="ECO:0000256" key="1">
    <source>
        <dbReference type="SAM" id="MobiDB-lite"/>
    </source>
</evidence>
<dbReference type="AlphaFoldDB" id="A0A4C1XBF2"/>
<evidence type="ECO:0000313" key="3">
    <source>
        <dbReference type="Proteomes" id="UP000299102"/>
    </source>
</evidence>
<feature type="compositionally biased region" description="Basic and acidic residues" evidence="1">
    <location>
        <begin position="85"/>
        <end position="94"/>
    </location>
</feature>